<evidence type="ECO:0000313" key="2">
    <source>
        <dbReference type="Proteomes" id="UP000092716"/>
    </source>
</evidence>
<dbReference type="Pfam" id="PF05795">
    <property type="entry name" value="Plasmodium_Vir"/>
    <property type="match status" value="1"/>
</dbReference>
<proteinExistence type="predicted"/>
<evidence type="ECO:0000313" key="1">
    <source>
        <dbReference type="EMBL" id="ANQ05892.1"/>
    </source>
</evidence>
<dbReference type="EMBL" id="CP016239">
    <property type="protein sequence ID" value="ANQ05892.1"/>
    <property type="molecule type" value="Genomic_DNA"/>
</dbReference>
<accession>A0A1B1DT18</accession>
<keyword evidence="2" id="KW-1185">Reference proteome</keyword>
<reference evidence="2" key="1">
    <citation type="submission" date="2016-06" db="EMBL/GenBank/DDBJ databases">
        <title>First high quality genome sequence of Plasmodium coatneyi using continuous long reads from single molecule, real-time sequencing.</title>
        <authorList>
            <person name="Chien J.-T."/>
            <person name="Pakala S.B."/>
            <person name="Geraldo J.A."/>
            <person name="Lapp S.A."/>
            <person name="Barnwell J.W."/>
            <person name="Kissinger J.C."/>
            <person name="Galinski M.R."/>
            <person name="Humphrey J.C."/>
        </authorList>
    </citation>
    <scope>NUCLEOTIDE SEQUENCE [LARGE SCALE GENOMIC DNA]</scope>
    <source>
        <strain evidence="2">Hackeri</strain>
    </source>
</reference>
<sequence length="283" mass="32323">MSGVTFPPSLPSNNIYYDRFIKNARGSCTDYRGKLTTLETNLGTALNEKNGFSDKGKNIMDAYCKASKEKEEKSDDNTPCLFFYYWLGDTLYNGLTWKHHFQSNINSICKFINEAEWEIGCKITYKDEIDYGIFKQRKEIHDYSFNFNTIEKELLKNGPICEPKWLSHRSDVLTACTAVSEKCPEGGSKTTDDPYCKEFKDKYNFYCGMVKTLDSYCREKSKLEQLTKEKQEADEATSTAQSELSNAIHQANKASSLSSAFGTLALMELPALAYFLYKVKIQL</sequence>
<dbReference type="RefSeq" id="XP_019912587.1">
    <property type="nucleotide sequence ID" value="XM_020056935.1"/>
</dbReference>
<dbReference type="VEuPathDB" id="PlasmoDB:PCOAH_00001180"/>
<protein>
    <submittedName>
        <fullName evidence="1">KIR-like protein</fullName>
    </submittedName>
</protein>
<dbReference type="Proteomes" id="UP000092716">
    <property type="component" value="Chromosome 1"/>
</dbReference>
<organism evidence="1 2">
    <name type="scientific">Plasmodium coatneyi</name>
    <dbReference type="NCBI Taxonomy" id="208452"/>
    <lineage>
        <taxon>Eukaryota</taxon>
        <taxon>Sar</taxon>
        <taxon>Alveolata</taxon>
        <taxon>Apicomplexa</taxon>
        <taxon>Aconoidasida</taxon>
        <taxon>Haemosporida</taxon>
        <taxon>Plasmodiidae</taxon>
        <taxon>Plasmodium</taxon>
    </lineage>
</organism>
<dbReference type="AlphaFoldDB" id="A0A1B1DT18"/>
<dbReference type="GeneID" id="30906837"/>
<name>A0A1B1DT18_9APIC</name>
<dbReference type="KEGG" id="pcot:PCOAH_00001180"/>
<dbReference type="InterPro" id="IPR008780">
    <property type="entry name" value="Plasmodium_Vir"/>
</dbReference>
<gene>
    <name evidence="1" type="ORF">PCOAH_00001180</name>
</gene>